<organism evidence="1 2">
    <name type="scientific">Intrasporangium chromatireducens Q5-1</name>
    <dbReference type="NCBI Taxonomy" id="584657"/>
    <lineage>
        <taxon>Bacteria</taxon>
        <taxon>Bacillati</taxon>
        <taxon>Actinomycetota</taxon>
        <taxon>Actinomycetes</taxon>
        <taxon>Micrococcales</taxon>
        <taxon>Intrasporangiaceae</taxon>
        <taxon>Intrasporangium</taxon>
    </lineage>
</organism>
<evidence type="ECO:0000313" key="2">
    <source>
        <dbReference type="Proteomes" id="UP000019494"/>
    </source>
</evidence>
<evidence type="ECO:0000313" key="1">
    <source>
        <dbReference type="EMBL" id="EWT06809.1"/>
    </source>
</evidence>
<accession>W9GSD6</accession>
<keyword evidence="2" id="KW-1185">Reference proteome</keyword>
<gene>
    <name evidence="1" type="ORF">N864_16775</name>
</gene>
<dbReference type="PATRIC" id="fig|584657.3.peg.1244"/>
<dbReference type="RefSeq" id="WP_034714674.1">
    <property type="nucleotide sequence ID" value="NZ_AWQS01000032.1"/>
</dbReference>
<dbReference type="OrthoDB" id="3722818at2"/>
<dbReference type="AlphaFoldDB" id="W9GSD6"/>
<dbReference type="Proteomes" id="UP000019494">
    <property type="component" value="Unassembled WGS sequence"/>
</dbReference>
<comment type="caution">
    <text evidence="1">The sequence shown here is derived from an EMBL/GenBank/DDBJ whole genome shotgun (WGS) entry which is preliminary data.</text>
</comment>
<reference evidence="2" key="1">
    <citation type="submission" date="2013-08" db="EMBL/GenBank/DDBJ databases">
        <title>Intrasporangium oryzae NRRL B-24470.</title>
        <authorList>
            <person name="Liu H."/>
            <person name="Wang G."/>
        </authorList>
    </citation>
    <scope>NUCLEOTIDE SEQUENCE [LARGE SCALE GENOMIC DNA]</scope>
    <source>
        <strain evidence="2">Q5-1</strain>
    </source>
</reference>
<name>W9GSD6_9MICO</name>
<dbReference type="EMBL" id="AWQS01000032">
    <property type="protein sequence ID" value="EWT06809.1"/>
    <property type="molecule type" value="Genomic_DNA"/>
</dbReference>
<proteinExistence type="predicted"/>
<protein>
    <submittedName>
        <fullName evidence="1">Uncharacterized protein</fullName>
    </submittedName>
</protein>
<sequence>MRYGKSKSGMAVAELLGIGNEDSEVLTIATRRWPHWAEEDERLRVTELRKLRSWLRTATAEDADEVLHALAKRASIHGADDPVAASTLAFALLPGACTLAHRLLTLSPRLDEIIAAQLWLEIRSFPWDRLGKVAANILRNTRAGVLHECDAGTQVQKRDPTLHHTVTIDPDDTFWKGPRLATIDSEPTPADELLELLAWACDNDVITTGDRSLLLSLAVAADQADQKRSRGRAGLLANDVSETVAHEYGVTAITVRRRASRSLQALAEACAGRGISA</sequence>